<protein>
    <submittedName>
        <fullName evidence="1">Uncharacterized protein</fullName>
    </submittedName>
</protein>
<evidence type="ECO:0000313" key="1">
    <source>
        <dbReference type="EMBL" id="TPX60679.1"/>
    </source>
</evidence>
<evidence type="ECO:0000313" key="2">
    <source>
        <dbReference type="Proteomes" id="UP000318582"/>
    </source>
</evidence>
<comment type="caution">
    <text evidence="1">The sequence shown here is derived from an EMBL/GenBank/DDBJ whole genome shotgun (WGS) entry which is preliminary data.</text>
</comment>
<dbReference type="PANTHER" id="PTHR34213">
    <property type="entry name" value="NUCLEAR TRANSPORT FACTOR 2 (NTF2) FAMILY PROTEIN"/>
    <property type="match status" value="1"/>
</dbReference>
<sequence>MAATLGFSVPELLDDVFALYTAPNSATQKVVFKNRYQADAIFEDPLFRVHTAADREAQFASLPALFSRIEIERAQDAANATVQPVPPIAAAQDAIPQSMSNVPLVRIDVPNTQIYYLPKVMGYGPKIEVPGVTRLTVERDTGKVVKHQDVWNMTGEHLPGVLPLLGSVAAFIYAKVKGPLGKGVSLGLRGMNQVGLLK</sequence>
<keyword evidence="2" id="KW-1185">Reference proteome</keyword>
<dbReference type="AlphaFoldDB" id="A0A507E9D3"/>
<gene>
    <name evidence="1" type="ORF">PhCBS80983_g01636</name>
</gene>
<dbReference type="EMBL" id="QEAQ01000013">
    <property type="protein sequence ID" value="TPX60679.1"/>
    <property type="molecule type" value="Genomic_DNA"/>
</dbReference>
<reference evidence="1 2" key="1">
    <citation type="journal article" date="2019" name="Sci. Rep.">
        <title>Comparative genomics of chytrid fungi reveal insights into the obligate biotrophic and pathogenic lifestyle of Synchytrium endobioticum.</title>
        <authorList>
            <person name="van de Vossenberg B.T.L.H."/>
            <person name="Warris S."/>
            <person name="Nguyen H.D.T."/>
            <person name="van Gent-Pelzer M.P.E."/>
            <person name="Joly D.L."/>
            <person name="van de Geest H.C."/>
            <person name="Bonants P.J.M."/>
            <person name="Smith D.S."/>
            <person name="Levesque C.A."/>
            <person name="van der Lee T.A.J."/>
        </authorList>
    </citation>
    <scope>NUCLEOTIDE SEQUENCE [LARGE SCALE GENOMIC DNA]</scope>
    <source>
        <strain evidence="1 2">CBS 809.83</strain>
    </source>
</reference>
<name>A0A507E9D3_9FUNG</name>
<dbReference type="Proteomes" id="UP000318582">
    <property type="component" value="Unassembled WGS sequence"/>
</dbReference>
<accession>A0A507E9D3</accession>
<dbReference type="PANTHER" id="PTHR34213:SF2">
    <property type="entry name" value="NUCLEAR TRANSPORT FACTOR 2 (NTF2) FAMILY PROTEIN"/>
    <property type="match status" value="1"/>
</dbReference>
<organism evidence="1 2">
    <name type="scientific">Powellomyces hirtus</name>
    <dbReference type="NCBI Taxonomy" id="109895"/>
    <lineage>
        <taxon>Eukaryota</taxon>
        <taxon>Fungi</taxon>
        <taxon>Fungi incertae sedis</taxon>
        <taxon>Chytridiomycota</taxon>
        <taxon>Chytridiomycota incertae sedis</taxon>
        <taxon>Chytridiomycetes</taxon>
        <taxon>Spizellomycetales</taxon>
        <taxon>Powellomycetaceae</taxon>
        <taxon>Powellomyces</taxon>
    </lineage>
</organism>
<proteinExistence type="predicted"/>